<feature type="region of interest" description="Disordered" evidence="14">
    <location>
        <begin position="379"/>
        <end position="402"/>
    </location>
</feature>
<name>A0A7R8W1I4_9CRUS</name>
<feature type="region of interest" description="Disordered" evidence="14">
    <location>
        <begin position="264"/>
        <end position="296"/>
    </location>
</feature>
<feature type="DNA-binding region" description="Homeobox" evidence="12">
    <location>
        <begin position="921"/>
        <end position="952"/>
    </location>
</feature>
<dbReference type="SMART" id="SM00451">
    <property type="entry name" value="ZnF_U1"/>
    <property type="match status" value="4"/>
</dbReference>
<dbReference type="InterPro" id="IPR003604">
    <property type="entry name" value="Matrin/U1-like-C_Znf_C2H2"/>
</dbReference>
<dbReference type="Gene3D" id="3.30.160.60">
    <property type="entry name" value="Classic Zinc Finger"/>
    <property type="match status" value="4"/>
</dbReference>
<sequence length="1658" mass="183384">MSEASPIAPPAPDISQDEDSDMACGLGSQMQQTSAFVNPDADPHTPWKLKEALERTTRDPSRSLKCSLCQEDCGTDFANLENHLMTVHHVTSGMLQRLLSEVSSGNSTAAAALAMRLRGSGDESSEAGRAKMFTCWMPNCSKKFDSDAALQAHFQEEHAKEQVGMSVSEKHVYKYRCNQCSLAFKTMDKLQLHSQYHVIREATSCNLCSRTFRSVQSLQKHLETGHPEVPASELQKYKENILNNPVVQAGMSGRVLEPGALDVLKNQDEGGNNEDEHTKEETQESADPQSEEAYSDPSVKFKCHRCRVGFHRQIELQNHHRSPLHKKCEKVGHPMEKYLDPNRPFKCDICKESFTQKNILLVHYNSVSHLHKLKRSLQESGESPELKSAPGADVLASLSRREREDENKPYRCNICKVAYAQAGPLDIHIKSVLHQTRASRLHELVMSGEVDIGKPLIDQPVLDRAILGSKENEETEVKQELVDEGEVAESSAPAGGVDGEQDIGDGPARNPASQRKSSQVQKDLLKNYGMDVVMQFLEYHQRRFQEAMNANASRESGEEGAEGSEDIKPRIETSSNCQRCGRQFSSIWLLKAHMEEVHNEVLPMEVVEEMARTFKEELEKRKDDNGDTGEDPGRPPSAKDPEMSNPVQSPRASLDRTPTPNVGPTGLPPGAAQFFQQMQEMNAALAAMQQMQQMPLNPMLMAGMGMPFMNPAALAAMNLQPPLLPFMVQPPFDPNRLNPSAPGSHQISPAIPTSAGAASKVDTHPTAAQPRRGRTRITEDQLKVLRSHFDINNSPTEQQIQIMAEQTGLPHKVIKHWFRNTLFKERQRNKDSPYNFNNPPQTSLNLEEYEKTGETKVSVQQEESKKPAMSEEDPVKSQEAAQQVLQQMASQTLPKDSRSSPATSETSSGSRPPSSFEETDDDLEYLSKLLGLNPRVIVVWFQNARQKARKVYENQPAADPKDDGSGRFQRTAGLNYQCKKCLLVFQRYYELIRHQKSQCFKEEDAHKSAQAQAAAAKAAAQAASGLVGAKVPSPPIKGENFSCDTCGLTFPRLEQWREHQVVHLMNPTLFLDTGNDEANPLKRKALENLMGMSDEMKRLRPSVTVEQEGILTRAFEMDSNPSQRMLETIANSVAVPLFVVQTWFANARQKALKSPRQPVSPQGDDKGEKCPHCPSVFPNVAQLESHIAILHRSDVGLNSKGGLLSTAVAAMSPLHQQQTQRSETTLVKKEGGTTESPLDLSKPLDMTSGSSSDKDMSFLHSEDTRSETYSETDQELTDEGGTLGVDLASPHSNTSQSGGKSGNKRFRTQLSCAQLQVMKSIFADYKTPTMAECDQLGKDIGLQKRVIQVWFQNARAKEKKRKLANGEDLDSFVPSGECKYCGVVYSHKYAVQDHLLSTDHIEKVQKAVAETYIAEKKSSPSKSGTASVSLADPTNDPAAGVAPETDMLLQQLYGMRMLTATEGVTDSSLSATLLKNLGSEENTDDGSIPERSPGSGVPLGLLRLPPAGSSEIKRHLSLPGRTEARITQDGNKVTAHSEASERESPVAWVCKPCQMVFPTEEAIENHWLSPTCQPQASGNAVIVLQVHYSCRMCSEQYPTLEEFTDHCTTDSHQQRRDEVDKNANHQRLLSVKDDPPSPPAVKIAQFLPQIPQEANGTV</sequence>
<keyword evidence="3" id="KW-0677">Repeat</keyword>
<dbReference type="InterPro" id="IPR013087">
    <property type="entry name" value="Znf_C2H2_type"/>
</dbReference>
<keyword evidence="9" id="KW-0804">Transcription</keyword>
<dbReference type="InterPro" id="IPR051968">
    <property type="entry name" value="ZnFinger_Homeobox_TR"/>
</dbReference>
<dbReference type="PROSITE" id="PS50157">
    <property type="entry name" value="ZINC_FINGER_C2H2_2"/>
    <property type="match status" value="9"/>
</dbReference>
<protein>
    <submittedName>
        <fullName evidence="15">Uncharacterized protein</fullName>
    </submittedName>
</protein>
<evidence type="ECO:0000256" key="1">
    <source>
        <dbReference type="ARBA" id="ARBA00004123"/>
    </source>
</evidence>
<dbReference type="SUPFAM" id="SSF57667">
    <property type="entry name" value="beta-beta-alpha zinc fingers"/>
    <property type="match status" value="4"/>
</dbReference>
<evidence type="ECO:0000256" key="7">
    <source>
        <dbReference type="ARBA" id="ARBA00023125"/>
    </source>
</evidence>
<evidence type="ECO:0000256" key="6">
    <source>
        <dbReference type="ARBA" id="ARBA00023015"/>
    </source>
</evidence>
<feature type="compositionally biased region" description="Basic and acidic residues" evidence="14">
    <location>
        <begin position="472"/>
        <end position="481"/>
    </location>
</feature>
<feature type="region of interest" description="Disordered" evidence="14">
    <location>
        <begin position="549"/>
        <end position="575"/>
    </location>
</feature>
<proteinExistence type="predicted"/>
<keyword evidence="7 12" id="KW-0238">DNA-binding</keyword>
<evidence type="ECO:0000313" key="15">
    <source>
        <dbReference type="EMBL" id="CAD7222536.1"/>
    </source>
</evidence>
<evidence type="ECO:0000256" key="11">
    <source>
        <dbReference type="PROSITE-ProRule" id="PRU00042"/>
    </source>
</evidence>
<comment type="subcellular location">
    <subcellularLocation>
        <location evidence="1 12 13">Nucleus</location>
    </subcellularLocation>
</comment>
<dbReference type="InterPro" id="IPR009057">
    <property type="entry name" value="Homeodomain-like_sf"/>
</dbReference>
<dbReference type="Pfam" id="PF00046">
    <property type="entry name" value="Homeodomain"/>
    <property type="match status" value="4"/>
</dbReference>
<feature type="compositionally biased region" description="Polar residues" evidence="14">
    <location>
        <begin position="832"/>
        <end position="845"/>
    </location>
</feature>
<feature type="compositionally biased region" description="Polar residues" evidence="14">
    <location>
        <begin position="511"/>
        <end position="520"/>
    </location>
</feature>
<dbReference type="GO" id="GO:0000978">
    <property type="term" value="F:RNA polymerase II cis-regulatory region sequence-specific DNA binding"/>
    <property type="evidence" value="ECO:0007669"/>
    <property type="project" value="TreeGrafter"/>
</dbReference>
<keyword evidence="6" id="KW-0805">Transcription regulation</keyword>
<dbReference type="InterPro" id="IPR001356">
    <property type="entry name" value="HD"/>
</dbReference>
<feature type="region of interest" description="Disordered" evidence="14">
    <location>
        <begin position="1213"/>
        <end position="1304"/>
    </location>
</feature>
<dbReference type="PANTHER" id="PTHR45891:SF3">
    <property type="entry name" value="ZINC FINGER PROTEIN 2"/>
    <property type="match status" value="1"/>
</dbReference>
<evidence type="ECO:0000256" key="8">
    <source>
        <dbReference type="ARBA" id="ARBA00023155"/>
    </source>
</evidence>
<keyword evidence="10 12" id="KW-0539">Nucleus</keyword>
<evidence type="ECO:0000256" key="2">
    <source>
        <dbReference type="ARBA" id="ARBA00022723"/>
    </source>
</evidence>
<dbReference type="InterPro" id="IPR036236">
    <property type="entry name" value="Znf_C2H2_sf"/>
</dbReference>
<feature type="compositionally biased region" description="Polar residues" evidence="14">
    <location>
        <begin position="645"/>
        <end position="662"/>
    </location>
</feature>
<dbReference type="FunFam" id="3.30.160.60:FF:000768">
    <property type="entry name" value="zinc finger homeobox protein 3 isoform X2"/>
    <property type="match status" value="1"/>
</dbReference>
<dbReference type="GO" id="GO:0000981">
    <property type="term" value="F:DNA-binding transcription factor activity, RNA polymerase II-specific"/>
    <property type="evidence" value="ECO:0007669"/>
    <property type="project" value="InterPro"/>
</dbReference>
<dbReference type="InterPro" id="IPR017970">
    <property type="entry name" value="Homeobox_CS"/>
</dbReference>
<accession>A0A7R8W1I4</accession>
<dbReference type="PROSITE" id="PS00028">
    <property type="entry name" value="ZINC_FINGER_C2H2_1"/>
    <property type="match status" value="11"/>
</dbReference>
<dbReference type="PROSITE" id="PS00027">
    <property type="entry name" value="HOMEOBOX_1"/>
    <property type="match status" value="1"/>
</dbReference>
<feature type="region of interest" description="Disordered" evidence="14">
    <location>
        <begin position="618"/>
        <end position="671"/>
    </location>
</feature>
<feature type="compositionally biased region" description="Polar residues" evidence="14">
    <location>
        <begin position="1214"/>
        <end position="1225"/>
    </location>
</feature>
<dbReference type="GO" id="GO:0008270">
    <property type="term" value="F:zinc ion binding"/>
    <property type="evidence" value="ECO:0007669"/>
    <property type="project" value="UniProtKB-KW"/>
</dbReference>
<organism evidence="15">
    <name type="scientific">Cyprideis torosa</name>
    <dbReference type="NCBI Taxonomy" id="163714"/>
    <lineage>
        <taxon>Eukaryota</taxon>
        <taxon>Metazoa</taxon>
        <taxon>Ecdysozoa</taxon>
        <taxon>Arthropoda</taxon>
        <taxon>Crustacea</taxon>
        <taxon>Oligostraca</taxon>
        <taxon>Ostracoda</taxon>
        <taxon>Podocopa</taxon>
        <taxon>Podocopida</taxon>
        <taxon>Cytherocopina</taxon>
        <taxon>Cytheroidea</taxon>
        <taxon>Cytherideidae</taxon>
        <taxon>Cyprideis</taxon>
    </lineage>
</organism>
<feature type="region of interest" description="Disordered" evidence="14">
    <location>
        <begin position="829"/>
        <end position="919"/>
    </location>
</feature>
<feature type="compositionally biased region" description="Basic and acidic residues" evidence="14">
    <location>
        <begin position="618"/>
        <end position="642"/>
    </location>
</feature>
<dbReference type="PANTHER" id="PTHR45891">
    <property type="entry name" value="ZINC FINGER HOMEOBOX PROTEIN"/>
    <property type="match status" value="1"/>
</dbReference>
<evidence type="ECO:0000256" key="3">
    <source>
        <dbReference type="ARBA" id="ARBA00022737"/>
    </source>
</evidence>
<dbReference type="SMART" id="SM00355">
    <property type="entry name" value="ZnF_C2H2"/>
    <property type="match status" value="14"/>
</dbReference>
<feature type="region of interest" description="Disordered" evidence="14">
    <location>
        <begin position="754"/>
        <end position="777"/>
    </location>
</feature>
<dbReference type="PROSITE" id="PS50071">
    <property type="entry name" value="HOMEOBOX_2"/>
    <property type="match status" value="4"/>
</dbReference>
<evidence type="ECO:0000256" key="5">
    <source>
        <dbReference type="ARBA" id="ARBA00022833"/>
    </source>
</evidence>
<evidence type="ECO:0000256" key="10">
    <source>
        <dbReference type="ARBA" id="ARBA00023242"/>
    </source>
</evidence>
<dbReference type="FunFam" id="1.10.10.60:FF:000064">
    <property type="entry name" value="Zinc finger homeobox protein 4"/>
    <property type="match status" value="1"/>
</dbReference>
<dbReference type="Gene3D" id="1.10.10.60">
    <property type="entry name" value="Homeodomain-like"/>
    <property type="match status" value="4"/>
</dbReference>
<evidence type="ECO:0000256" key="12">
    <source>
        <dbReference type="PROSITE-ProRule" id="PRU00108"/>
    </source>
</evidence>
<reference evidence="15" key="1">
    <citation type="submission" date="2020-11" db="EMBL/GenBank/DDBJ databases">
        <authorList>
            <person name="Tran Van P."/>
        </authorList>
    </citation>
    <scope>NUCLEOTIDE SEQUENCE</scope>
</reference>
<feature type="region of interest" description="Disordered" evidence="14">
    <location>
        <begin position="1151"/>
        <end position="1173"/>
    </location>
</feature>
<feature type="compositionally biased region" description="Low complexity" evidence="14">
    <location>
        <begin position="899"/>
        <end position="916"/>
    </location>
</feature>
<evidence type="ECO:0000256" key="14">
    <source>
        <dbReference type="SAM" id="MobiDB-lite"/>
    </source>
</evidence>
<dbReference type="CDD" id="cd00086">
    <property type="entry name" value="homeodomain"/>
    <property type="match status" value="4"/>
</dbReference>
<evidence type="ECO:0000256" key="13">
    <source>
        <dbReference type="RuleBase" id="RU000682"/>
    </source>
</evidence>
<dbReference type="GO" id="GO:0005634">
    <property type="term" value="C:nucleus"/>
    <property type="evidence" value="ECO:0007669"/>
    <property type="project" value="UniProtKB-SubCell"/>
</dbReference>
<keyword evidence="5" id="KW-0862">Zinc</keyword>
<keyword evidence="8 12" id="KW-0371">Homeobox</keyword>
<feature type="DNA-binding region" description="Homeobox" evidence="12">
    <location>
        <begin position="1096"/>
        <end position="1155"/>
    </location>
</feature>
<feature type="region of interest" description="Disordered" evidence="14">
    <location>
        <begin position="472"/>
        <end position="520"/>
    </location>
</feature>
<keyword evidence="2" id="KW-0479">Metal-binding</keyword>
<feature type="compositionally biased region" description="Polar residues" evidence="14">
    <location>
        <begin position="879"/>
        <end position="894"/>
    </location>
</feature>
<gene>
    <name evidence="15" type="ORF">CTOB1V02_LOCUS538</name>
</gene>
<feature type="compositionally biased region" description="Basic and acidic residues" evidence="14">
    <location>
        <begin position="1252"/>
        <end position="1268"/>
    </location>
</feature>
<feature type="region of interest" description="Disordered" evidence="14">
    <location>
        <begin position="1415"/>
        <end position="1441"/>
    </location>
</feature>
<feature type="compositionally biased region" description="Basic and acidic residues" evidence="14">
    <location>
        <begin position="862"/>
        <end position="876"/>
    </location>
</feature>
<feature type="region of interest" description="Disordered" evidence="14">
    <location>
        <begin position="1"/>
        <end position="45"/>
    </location>
</feature>
<evidence type="ECO:0000256" key="4">
    <source>
        <dbReference type="ARBA" id="ARBA00022771"/>
    </source>
</evidence>
<evidence type="ECO:0000256" key="9">
    <source>
        <dbReference type="ARBA" id="ARBA00023163"/>
    </source>
</evidence>
<keyword evidence="4 11" id="KW-0863">Zinc-finger</keyword>
<feature type="DNA-binding region" description="Homeobox" evidence="12">
    <location>
        <begin position="1303"/>
        <end position="1362"/>
    </location>
</feature>
<feature type="region of interest" description="Disordered" evidence="14">
    <location>
        <begin position="1478"/>
        <end position="1504"/>
    </location>
</feature>
<dbReference type="SMART" id="SM00389">
    <property type="entry name" value="HOX"/>
    <property type="match status" value="4"/>
</dbReference>
<dbReference type="EMBL" id="OB660070">
    <property type="protein sequence ID" value="CAD7222536.1"/>
    <property type="molecule type" value="Genomic_DNA"/>
</dbReference>
<dbReference type="OrthoDB" id="6417226at2759"/>
<dbReference type="SUPFAM" id="SSF46689">
    <property type="entry name" value="Homeodomain-like"/>
    <property type="match status" value="4"/>
</dbReference>
<feature type="DNA-binding region" description="Homeobox" evidence="12">
    <location>
        <begin position="770"/>
        <end position="829"/>
    </location>
</feature>